<dbReference type="GO" id="GO:0016020">
    <property type="term" value="C:membrane"/>
    <property type="evidence" value="ECO:0007669"/>
    <property type="project" value="UniProtKB-SubCell"/>
</dbReference>
<evidence type="ECO:0000256" key="5">
    <source>
        <dbReference type="SAM" id="Phobius"/>
    </source>
</evidence>
<dbReference type="AlphaFoldDB" id="G3AFX2"/>
<keyword evidence="8" id="KW-1185">Reference proteome</keyword>
<dbReference type="KEGG" id="spaa:SPAPADRAFT_58252"/>
<gene>
    <name evidence="7" type="ORF">SPAPADRAFT_58252</name>
</gene>
<organism evidence="8">
    <name type="scientific">Spathaspora passalidarum (strain NRRL Y-27907 / 11-Y1)</name>
    <dbReference type="NCBI Taxonomy" id="619300"/>
    <lineage>
        <taxon>Eukaryota</taxon>
        <taxon>Fungi</taxon>
        <taxon>Dikarya</taxon>
        <taxon>Ascomycota</taxon>
        <taxon>Saccharomycotina</taxon>
        <taxon>Pichiomycetes</taxon>
        <taxon>Debaryomycetaceae</taxon>
        <taxon>Spathaspora</taxon>
    </lineage>
</organism>
<evidence type="ECO:0000256" key="3">
    <source>
        <dbReference type="ARBA" id="ARBA00022989"/>
    </source>
</evidence>
<dbReference type="eggNOG" id="KOG0236">
    <property type="taxonomic scope" value="Eukaryota"/>
</dbReference>
<dbReference type="PROSITE" id="PS50801">
    <property type="entry name" value="STAS"/>
    <property type="match status" value="1"/>
</dbReference>
<dbReference type="InParanoid" id="G3AFX2"/>
<dbReference type="HOGENOM" id="CLU_003182_10_2_1"/>
<sequence length="500" mass="55963">MIINQLSTELGLQELSLTQPHLTTIDKLMFIVRFYDQAHMLTFKISAYVLGVVLCVRFIKGILINKLNRKSAVYFPELLLMVIVATFLCYQYNWASEGGVKIVGNIKRSSSTFHLENPFRLLKVYKHTFSTAFLCTILGYFDSTTAVKALGAKYNFNVSSNRELVALGVTNFVIGLFSGLPSFGALGRSKINILAGAKTPMAGIIMSVVSIFVAVYLLPYLYYLPECVLSLTTTIVGLTVLQEVPSDLRFFFKIRGYDEIVTFFMICGVTIIWSAEAGVSLGVLVAVARVIKHSTRSRIQVLGRIPHTTVFRDADMLIEESFASFQGQSDGYDVEEEDVLAMNYSQRDKLSSLIAEIEEIEGVLLIKIPEPLNFANVGDVKNKLVRIERYGSLLVHPSQPTRRDLQSIKYIIFDCKGMTEIDASATQVLYETLRRYICDEKITVFFARIPTGKHCRDKLKKSGIVNLVNKSYKRFANSNRSMSSTDLTLTAVGLGDGFFL</sequence>
<protein>
    <recommendedName>
        <fullName evidence="6">STAS domain-containing protein</fullName>
    </recommendedName>
</protein>
<keyword evidence="4 5" id="KW-0472">Membrane</keyword>
<dbReference type="OrthoDB" id="427213at2759"/>
<dbReference type="STRING" id="619300.G3AFX2"/>
<evidence type="ECO:0000256" key="4">
    <source>
        <dbReference type="ARBA" id="ARBA00023136"/>
    </source>
</evidence>
<proteinExistence type="predicted"/>
<dbReference type="InterPro" id="IPR002645">
    <property type="entry name" value="STAS_dom"/>
</dbReference>
<dbReference type="SUPFAM" id="SSF52091">
    <property type="entry name" value="SpoIIaa-like"/>
    <property type="match status" value="1"/>
</dbReference>
<keyword evidence="3 5" id="KW-1133">Transmembrane helix</keyword>
<dbReference type="Pfam" id="PF01740">
    <property type="entry name" value="STAS"/>
    <property type="match status" value="1"/>
</dbReference>
<dbReference type="InterPro" id="IPR011547">
    <property type="entry name" value="SLC26A/SulP_dom"/>
</dbReference>
<feature type="transmembrane region" description="Helical" evidence="5">
    <location>
        <begin position="71"/>
        <end position="93"/>
    </location>
</feature>
<dbReference type="GeneID" id="18872388"/>
<reference evidence="7 8" key="1">
    <citation type="journal article" date="2011" name="Proc. Natl. Acad. Sci. U.S.A.">
        <title>Comparative genomics of xylose-fermenting fungi for enhanced biofuel production.</title>
        <authorList>
            <person name="Wohlbach D.J."/>
            <person name="Kuo A."/>
            <person name="Sato T.K."/>
            <person name="Potts K.M."/>
            <person name="Salamov A.A."/>
            <person name="LaButti K.M."/>
            <person name="Sun H."/>
            <person name="Clum A."/>
            <person name="Pangilinan J.L."/>
            <person name="Lindquist E.A."/>
            <person name="Lucas S."/>
            <person name="Lapidus A."/>
            <person name="Jin M."/>
            <person name="Gunawan C."/>
            <person name="Balan V."/>
            <person name="Dale B.E."/>
            <person name="Jeffries T.W."/>
            <person name="Zinkel R."/>
            <person name="Barry K.W."/>
            <person name="Grigoriev I.V."/>
            <person name="Gasch A.P."/>
        </authorList>
    </citation>
    <scope>NUCLEOTIDE SEQUENCE [LARGE SCALE GENOMIC DNA]</scope>
    <source>
        <strain evidence="8">NRRL Y-27907 / 11-Y1</strain>
    </source>
</reference>
<dbReference type="CDD" id="cd07042">
    <property type="entry name" value="STAS_SulP_like_sulfate_transporter"/>
    <property type="match status" value="1"/>
</dbReference>
<evidence type="ECO:0000256" key="2">
    <source>
        <dbReference type="ARBA" id="ARBA00022692"/>
    </source>
</evidence>
<feature type="transmembrane region" description="Helical" evidence="5">
    <location>
        <begin position="38"/>
        <end position="59"/>
    </location>
</feature>
<feature type="domain" description="STAS" evidence="6">
    <location>
        <begin position="353"/>
        <end position="485"/>
    </location>
</feature>
<comment type="subcellular location">
    <subcellularLocation>
        <location evidence="1">Membrane</location>
        <topology evidence="1">Multi-pass membrane protein</topology>
    </subcellularLocation>
</comment>
<evidence type="ECO:0000313" key="7">
    <source>
        <dbReference type="EMBL" id="EGW35111.1"/>
    </source>
</evidence>
<dbReference type="Proteomes" id="UP000000709">
    <property type="component" value="Unassembled WGS sequence"/>
</dbReference>
<dbReference type="RefSeq" id="XP_007372523.1">
    <property type="nucleotide sequence ID" value="XM_007372461.1"/>
</dbReference>
<dbReference type="Pfam" id="PF00916">
    <property type="entry name" value="Sulfate_transp"/>
    <property type="match status" value="1"/>
</dbReference>
<dbReference type="EMBL" id="GL996499">
    <property type="protein sequence ID" value="EGW35111.1"/>
    <property type="molecule type" value="Genomic_DNA"/>
</dbReference>
<feature type="non-terminal residue" evidence="7">
    <location>
        <position position="500"/>
    </location>
</feature>
<evidence type="ECO:0000313" key="8">
    <source>
        <dbReference type="Proteomes" id="UP000000709"/>
    </source>
</evidence>
<dbReference type="OMA" id="YKDAQRV"/>
<feature type="transmembrane region" description="Helical" evidence="5">
    <location>
        <begin position="164"/>
        <end position="187"/>
    </location>
</feature>
<dbReference type="InterPro" id="IPR001902">
    <property type="entry name" value="SLC26A/SulP_fam"/>
</dbReference>
<dbReference type="GO" id="GO:0055085">
    <property type="term" value="P:transmembrane transport"/>
    <property type="evidence" value="ECO:0007669"/>
    <property type="project" value="InterPro"/>
</dbReference>
<feature type="transmembrane region" description="Helical" evidence="5">
    <location>
        <begin position="260"/>
        <end position="288"/>
    </location>
</feature>
<dbReference type="InterPro" id="IPR036513">
    <property type="entry name" value="STAS_dom_sf"/>
</dbReference>
<keyword evidence="2 5" id="KW-0812">Transmembrane</keyword>
<evidence type="ECO:0000259" key="6">
    <source>
        <dbReference type="PROSITE" id="PS50801"/>
    </source>
</evidence>
<accession>G3AFX2</accession>
<feature type="transmembrane region" description="Helical" evidence="5">
    <location>
        <begin position="199"/>
        <end position="222"/>
    </location>
</feature>
<name>G3AFX2_SPAPN</name>
<dbReference type="PANTHER" id="PTHR11814">
    <property type="entry name" value="SULFATE TRANSPORTER"/>
    <property type="match status" value="1"/>
</dbReference>
<dbReference type="Gene3D" id="3.30.750.24">
    <property type="entry name" value="STAS domain"/>
    <property type="match status" value="1"/>
</dbReference>
<evidence type="ECO:0000256" key="1">
    <source>
        <dbReference type="ARBA" id="ARBA00004141"/>
    </source>
</evidence>